<dbReference type="AlphaFoldDB" id="A0A1R0H5Q0"/>
<dbReference type="EMBL" id="LSSL01000472">
    <property type="protein sequence ID" value="OLY84505.1"/>
    <property type="molecule type" value="Genomic_DNA"/>
</dbReference>
<dbReference type="Proteomes" id="UP000187455">
    <property type="component" value="Unassembled WGS sequence"/>
</dbReference>
<dbReference type="PANTHER" id="PTHR32075:SF6">
    <property type="entry name" value="ISWI CHROMATIN-REMODELING COMPLEX SUBUNIT YPL216W-RELATED"/>
    <property type="match status" value="1"/>
</dbReference>
<feature type="compositionally biased region" description="Polar residues" evidence="5">
    <location>
        <begin position="662"/>
        <end position="687"/>
    </location>
</feature>
<dbReference type="InterPro" id="IPR013136">
    <property type="entry name" value="WSTF_Acf1_Cbp146"/>
</dbReference>
<dbReference type="Pfam" id="PF10537">
    <property type="entry name" value="WAC_Acf1_DNA_bd"/>
    <property type="match status" value="1"/>
</dbReference>
<dbReference type="STRING" id="133383.A0A1R0H5Q0"/>
<organism evidence="7 8">
    <name type="scientific">Smittium mucronatum</name>
    <dbReference type="NCBI Taxonomy" id="133383"/>
    <lineage>
        <taxon>Eukaryota</taxon>
        <taxon>Fungi</taxon>
        <taxon>Fungi incertae sedis</taxon>
        <taxon>Zoopagomycota</taxon>
        <taxon>Kickxellomycotina</taxon>
        <taxon>Harpellomycetes</taxon>
        <taxon>Harpellales</taxon>
        <taxon>Legeriomycetaceae</taxon>
        <taxon>Smittium</taxon>
    </lineage>
</organism>
<keyword evidence="8" id="KW-1185">Reference proteome</keyword>
<evidence type="ECO:0000256" key="2">
    <source>
        <dbReference type="ARBA" id="ARBA00023242"/>
    </source>
</evidence>
<evidence type="ECO:0000259" key="6">
    <source>
        <dbReference type="PROSITE" id="PS51136"/>
    </source>
</evidence>
<keyword evidence="4" id="KW-0175">Coiled coil</keyword>
<feature type="compositionally biased region" description="Basic residues" evidence="5">
    <location>
        <begin position="638"/>
        <end position="659"/>
    </location>
</feature>
<accession>A0A1R0H5Q0</accession>
<dbReference type="GO" id="GO:0000781">
    <property type="term" value="C:chromosome, telomeric region"/>
    <property type="evidence" value="ECO:0007669"/>
    <property type="project" value="GOC"/>
</dbReference>
<dbReference type="OrthoDB" id="332390at2759"/>
<gene>
    <name evidence="7" type="ORF">AYI68_g1326</name>
</gene>
<dbReference type="Pfam" id="PF15613">
    <property type="entry name" value="WSD"/>
    <property type="match status" value="1"/>
</dbReference>
<sequence length="1276" mass="144642">MPLLNKEKFAEIPESDIIREIEAGKTDFWKIRFTKEAFSDYEQPIWESEHTKGTGLTYEDAIVLDKEYLRKKNLPLQSSYLTLSFLTQIVCLANTYSGTISNMVNDIHEKLKTCFFPNEIVQIRLDSNAIPQKGVIIKPIEDSNSITPKGSSSKSKKGLKISSSSSSLNSQMSFSFKNNPIITEYSVRILDDITGKLGPEVTCNKDQISRSMEIFSKKSLKSLLTSCGNKEKNSSPFLIEPYLLLYLGLGSNNLNSVESDLQSQKLLNNLIVTAKKNFDSIIGTKRKSKLNPISNLDQSTIISQYNHGSDIPKNIQFPFIKLDSSPLAIAEKKSNSYFNFLREKFLTIKKFPILDIDLLQYNYLISKKGILYEIDFEWYRPLPTVKENKPKSNKKQLKLSSNGTLELVDFKNPDQIEPKLKPTTPTQVPKSILPKQWPIPVSQWKLEDSLINTAMHTFIFFSWFIKPLNITGFTLDQYESSLGHGLGLLSELDSQKSNCILVPQCNILSSCLNSLLNVIVDERTNESSKSDLFSERIESFLNSCSDKTFFDDFFEEDSIEEYNGDINVPDNMNIDPEDHSPVDSINLNSSTNGNNVEIVDINDPFSKNDESDLSDLTTSDESNYSNGSLSDTDYHSYRPAKKFKKKPSKASTKIKKAKKVNPPSNRSGLRSSNPPKNQTREQTNNGKLSTSSDLSSLSDSDLEIEAAPAKNNHVKICGYKFDFSNMSLRKHKSNLLFQLGKSWFKYPSRISNNTWIYSLIGYLVEACFEFPQFIEILKNIVKGCLNPENISQSVWKYVSVKQRLFVIEKLQADAASCSKVRAYIDFCVNSSAILRRDSIILKKDLRQVIEEKNSLIGASSDFISGATASNPNVLEISAVENTEIKNDQAKVQFSPGYSSRSNDPIVDFEKEIRRLSRQETNLNKSLSELEKNLRKLQIFRLNPIGLDRYNNKYFYIDGIGDGLANPTSRIFVVPDSFTFNFSFGSYNENSRFNPAIDYSHILPNFVYRSLIAELGPVWASKVLNSKIEENVGSRIDFLSLPNIQRNGPVNTWECYSTIPQIDSLIEWLDKKGVQESLLLERLNEIYPKIVNGIRKRNLNLEKEVSKFNEFVVNLTPLISDPDRKKDMDLILKKSNLRLGTNQNICSFSNLSIFSEFNERCRNQDAFMVNEVRSNSCNFYTFDKTLATKFGEIPSKPNSLLYGLKNDSSIEFNSPALLDKSSADFSDQINDKGFESDFSDSNGASFKNKLPSVGLRTRSKISTNKGPSFVESYLQYR</sequence>
<name>A0A1R0H5Q0_9FUNG</name>
<dbReference type="PROSITE" id="PS51136">
    <property type="entry name" value="WAC"/>
    <property type="match status" value="1"/>
</dbReference>
<dbReference type="PANTHER" id="PTHR32075">
    <property type="entry name" value="ISWI CHROMATIN-REMODELING COMPLEX SUBUNIT YPL216W-RELATED"/>
    <property type="match status" value="1"/>
</dbReference>
<keyword evidence="2 3" id="KW-0539">Nucleus</keyword>
<feature type="compositionally biased region" description="Polar residues" evidence="5">
    <location>
        <begin position="583"/>
        <end position="595"/>
    </location>
</feature>
<proteinExistence type="predicted"/>
<evidence type="ECO:0000256" key="5">
    <source>
        <dbReference type="SAM" id="MobiDB-lite"/>
    </source>
</evidence>
<evidence type="ECO:0000256" key="3">
    <source>
        <dbReference type="PROSITE-ProRule" id="PRU00475"/>
    </source>
</evidence>
<dbReference type="InterPro" id="IPR028941">
    <property type="entry name" value="WHIM2_dom"/>
</dbReference>
<evidence type="ECO:0000256" key="4">
    <source>
        <dbReference type="SAM" id="Coils"/>
    </source>
</evidence>
<feature type="region of interest" description="Disordered" evidence="5">
    <location>
        <begin position="566"/>
        <end position="696"/>
    </location>
</feature>
<dbReference type="GO" id="GO:0005634">
    <property type="term" value="C:nucleus"/>
    <property type="evidence" value="ECO:0007669"/>
    <property type="project" value="UniProtKB-SubCell"/>
</dbReference>
<protein>
    <recommendedName>
        <fullName evidence="6">WAC domain-containing protein</fullName>
    </recommendedName>
</protein>
<dbReference type="GO" id="GO:0031509">
    <property type="term" value="P:subtelomeric heterochromatin formation"/>
    <property type="evidence" value="ECO:0007669"/>
    <property type="project" value="TreeGrafter"/>
</dbReference>
<feature type="domain" description="WAC" evidence="6">
    <location>
        <begin position="16"/>
        <end position="127"/>
    </location>
</feature>
<comment type="caution">
    <text evidence="7">The sequence shown here is derived from an EMBL/GenBank/DDBJ whole genome shotgun (WGS) entry which is preliminary data.</text>
</comment>
<evidence type="ECO:0000313" key="7">
    <source>
        <dbReference type="EMBL" id="OLY84505.1"/>
    </source>
</evidence>
<evidence type="ECO:0000256" key="1">
    <source>
        <dbReference type="ARBA" id="ARBA00004123"/>
    </source>
</evidence>
<comment type="subcellular location">
    <subcellularLocation>
        <location evidence="1 3">Nucleus</location>
    </subcellularLocation>
</comment>
<feature type="coiled-coil region" evidence="4">
    <location>
        <begin position="905"/>
        <end position="932"/>
    </location>
</feature>
<evidence type="ECO:0000313" key="8">
    <source>
        <dbReference type="Proteomes" id="UP000187455"/>
    </source>
</evidence>
<reference evidence="7 8" key="1">
    <citation type="journal article" date="2016" name="Mol. Biol. Evol.">
        <title>Genome-Wide Survey of Gut Fungi (Harpellales) Reveals the First Horizontally Transferred Ubiquitin Gene from a Mosquito Host.</title>
        <authorList>
            <person name="Wang Y."/>
            <person name="White M.M."/>
            <person name="Kvist S."/>
            <person name="Moncalvo J.M."/>
        </authorList>
    </citation>
    <scope>NUCLEOTIDE SEQUENCE [LARGE SCALE GENOMIC DNA]</scope>
    <source>
        <strain evidence="7 8">ALG-7-W6</strain>
    </source>
</reference>